<reference evidence="1" key="1">
    <citation type="journal article" date="2015" name="Nature">
        <title>Complex archaea that bridge the gap between prokaryotes and eukaryotes.</title>
        <authorList>
            <person name="Spang A."/>
            <person name="Saw J.H."/>
            <person name="Jorgensen S.L."/>
            <person name="Zaremba-Niedzwiedzka K."/>
            <person name="Martijn J."/>
            <person name="Lind A.E."/>
            <person name="van Eijk R."/>
            <person name="Schleper C."/>
            <person name="Guy L."/>
            <person name="Ettema T.J."/>
        </authorList>
    </citation>
    <scope>NUCLEOTIDE SEQUENCE</scope>
</reference>
<protein>
    <submittedName>
        <fullName evidence="1">Uncharacterized protein</fullName>
    </submittedName>
</protein>
<organism evidence="1">
    <name type="scientific">marine sediment metagenome</name>
    <dbReference type="NCBI Taxonomy" id="412755"/>
    <lineage>
        <taxon>unclassified sequences</taxon>
        <taxon>metagenomes</taxon>
        <taxon>ecological metagenomes</taxon>
    </lineage>
</organism>
<name>A0A0F8ZUH8_9ZZZZ</name>
<accession>A0A0F8ZUH8</accession>
<dbReference type="AlphaFoldDB" id="A0A0F8ZUH8"/>
<evidence type="ECO:0000313" key="1">
    <source>
        <dbReference type="EMBL" id="KKK63646.1"/>
    </source>
</evidence>
<dbReference type="EMBL" id="LAZR01061405">
    <property type="protein sequence ID" value="KKK63646.1"/>
    <property type="molecule type" value="Genomic_DNA"/>
</dbReference>
<feature type="non-terminal residue" evidence="1">
    <location>
        <position position="1"/>
    </location>
</feature>
<comment type="caution">
    <text evidence="1">The sequence shown here is derived from an EMBL/GenBank/DDBJ whole genome shotgun (WGS) entry which is preliminary data.</text>
</comment>
<feature type="non-terminal residue" evidence="1">
    <location>
        <position position="366"/>
    </location>
</feature>
<sequence length="366" mass="41849">HTLIQKVAETQIQKDKKSDIQISESFTIKAGGLEGNAQRTLTTNSTITNRIDRMITLIQKDEDGDGFLDTEITFEEVYYTTDTIVYSEEVTDISFKVSSIKTESGTLTEYRNSTYHIFDMSTSYMFRDFENDLPVSIRYYDDVFPNQLSEIYNMDNNLQTVTNENDDEDPTNDIIAQAPALENILGFTHPEDGVSAIYDRIIEINRDTPYTANNILTVEKEITIPGTYNDDSGIADYMGDKQITMEVIEVIPPDGAYYDNMEGYVPKKYVGFSYYYFDEDGDGQASVIFIVDISGNVRGIGIDYDGNAYFEPDKLLFVEKHSISRMPSIAKYEMKTLLKFADHKYVNYDKDKSDEFTLEITFRDSL</sequence>
<proteinExistence type="predicted"/>
<gene>
    <name evidence="1" type="ORF">LCGC14_2992190</name>
</gene>